<dbReference type="Proteomes" id="UP001642484">
    <property type="component" value="Unassembled WGS sequence"/>
</dbReference>
<feature type="compositionally biased region" description="Pro residues" evidence="1">
    <location>
        <begin position="131"/>
        <end position="140"/>
    </location>
</feature>
<evidence type="ECO:0000313" key="2">
    <source>
        <dbReference type="EMBL" id="CAK9059882.1"/>
    </source>
</evidence>
<evidence type="ECO:0000256" key="1">
    <source>
        <dbReference type="SAM" id="MobiDB-lite"/>
    </source>
</evidence>
<feature type="compositionally biased region" description="Basic and acidic residues" evidence="1">
    <location>
        <begin position="71"/>
        <end position="82"/>
    </location>
</feature>
<organism evidence="2 3">
    <name type="scientific">Durusdinium trenchii</name>
    <dbReference type="NCBI Taxonomy" id="1381693"/>
    <lineage>
        <taxon>Eukaryota</taxon>
        <taxon>Sar</taxon>
        <taxon>Alveolata</taxon>
        <taxon>Dinophyceae</taxon>
        <taxon>Suessiales</taxon>
        <taxon>Symbiodiniaceae</taxon>
        <taxon>Durusdinium</taxon>
    </lineage>
</organism>
<protein>
    <submittedName>
        <fullName evidence="2">Uncharacterized protein</fullName>
    </submittedName>
</protein>
<name>A0ABP0NAJ4_9DINO</name>
<reference evidence="2 3" key="1">
    <citation type="submission" date="2024-02" db="EMBL/GenBank/DDBJ databases">
        <authorList>
            <person name="Chen Y."/>
            <person name="Shah S."/>
            <person name="Dougan E. K."/>
            <person name="Thang M."/>
            <person name="Chan C."/>
        </authorList>
    </citation>
    <scope>NUCLEOTIDE SEQUENCE [LARGE SCALE GENOMIC DNA]</scope>
</reference>
<accession>A0ABP0NAJ4</accession>
<proteinExistence type="predicted"/>
<keyword evidence="3" id="KW-1185">Reference proteome</keyword>
<evidence type="ECO:0000313" key="3">
    <source>
        <dbReference type="Proteomes" id="UP001642484"/>
    </source>
</evidence>
<feature type="region of interest" description="Disordered" evidence="1">
    <location>
        <begin position="18"/>
        <end position="157"/>
    </location>
</feature>
<feature type="region of interest" description="Disordered" evidence="1">
    <location>
        <begin position="364"/>
        <end position="385"/>
    </location>
</feature>
<gene>
    <name evidence="2" type="ORF">CCMP2556_LOCUS29470</name>
</gene>
<sequence>MEPFVPHLGRCGTGFATFAPSPVGPRDRGGARADQGAGLRVEYGASGRPVRARLPRPVTRAMPAGSFPRSSESRTTERHAFKPPEQGGTVSQSRAERWQKATGARTPSPKKSPKRAVSPASARSAKAPSPKRSPSPPKVPPGKAIQLLQKPLAKDDLDLKKVYPPEDHEEKWFTWEPLNPLPGRHGPHDFGPPRLGMSHPPKNAKVRKELLAYLYARKVRPPKRIKREKREDEPEADVFSPVERVLEEPKLDRNPGRSKRMRKSSSLPLLRDLRSSTEDQVGTQTEILRQNSRYLGWELAERDLKDLGELTIFHNKMLRFRRGAQSPPQASPAQRLYQLRMMMEHQDGHDQGPAPLERVASPARTSPQTLHFEDSGPLTTGGDASPARLRRLAHQMQYAGPGRVQLMARAVGMNVATGGRRNL</sequence>
<feature type="compositionally biased region" description="Low complexity" evidence="1">
    <location>
        <begin position="115"/>
        <end position="130"/>
    </location>
</feature>
<comment type="caution">
    <text evidence="2">The sequence shown here is derived from an EMBL/GenBank/DDBJ whole genome shotgun (WGS) entry which is preliminary data.</text>
</comment>
<dbReference type="EMBL" id="CAXAMN010021473">
    <property type="protein sequence ID" value="CAK9059882.1"/>
    <property type="molecule type" value="Genomic_DNA"/>
</dbReference>